<dbReference type="RefSeq" id="XP_026661872.2">
    <property type="nucleotide sequence ID" value="XM_026806071.2"/>
</dbReference>
<name>A0A8B8J6K1_PHODC</name>
<protein>
    <submittedName>
        <fullName evidence="3">Uncharacterized protein LOC103710663</fullName>
    </submittedName>
</protein>
<feature type="region of interest" description="Disordered" evidence="1">
    <location>
        <begin position="54"/>
        <end position="80"/>
    </location>
</feature>
<organism evidence="2 3">
    <name type="scientific">Phoenix dactylifera</name>
    <name type="common">Date palm</name>
    <dbReference type="NCBI Taxonomy" id="42345"/>
    <lineage>
        <taxon>Eukaryota</taxon>
        <taxon>Viridiplantae</taxon>
        <taxon>Streptophyta</taxon>
        <taxon>Embryophyta</taxon>
        <taxon>Tracheophyta</taxon>
        <taxon>Spermatophyta</taxon>
        <taxon>Magnoliopsida</taxon>
        <taxon>Liliopsida</taxon>
        <taxon>Arecaceae</taxon>
        <taxon>Coryphoideae</taxon>
        <taxon>Phoeniceae</taxon>
        <taxon>Phoenix</taxon>
    </lineage>
</organism>
<reference evidence="3" key="2">
    <citation type="submission" date="2025-08" db="UniProtKB">
        <authorList>
            <consortium name="RefSeq"/>
        </authorList>
    </citation>
    <scope>IDENTIFICATION</scope>
    <source>
        <tissue evidence="3">Young leaves</tissue>
    </source>
</reference>
<accession>A0A8B8J6K1</accession>
<evidence type="ECO:0000313" key="3">
    <source>
        <dbReference type="RefSeq" id="XP_026661872.2"/>
    </source>
</evidence>
<sequence>MPRTDTALGTDRKRQRTDKIAEISKMPLPRGKRPGRYIACGLLFLTFGSSDAARGESRRSSRERPWKKRPQASRIRSAESTRATRRRFTWWRGVVWAPSSRLALLITAAMEEKTPIFKNRICREHQGHKKKVRLVAWNCLGTKFAFGFDDHSGYGKEDPKLQEPDLQRVPGPQQEAGTVEVLAYQSLKVLHTLVDYTAGCYNIATDPIGSVQTGW</sequence>
<evidence type="ECO:0000313" key="2">
    <source>
        <dbReference type="Proteomes" id="UP000228380"/>
    </source>
</evidence>
<evidence type="ECO:0000256" key="1">
    <source>
        <dbReference type="SAM" id="MobiDB-lite"/>
    </source>
</evidence>
<gene>
    <name evidence="3" type="primary">LOC103710663</name>
</gene>
<reference evidence="2" key="1">
    <citation type="journal article" date="2019" name="Nat. Commun.">
        <title>Genome-wide association mapping of date palm fruit traits.</title>
        <authorList>
            <person name="Hazzouri K.M."/>
            <person name="Gros-Balthazard M."/>
            <person name="Flowers J.M."/>
            <person name="Copetti D."/>
            <person name="Lemansour A."/>
            <person name="Lebrun M."/>
            <person name="Masmoudi K."/>
            <person name="Ferrand S."/>
            <person name="Dhar M.I."/>
            <person name="Fresquez Z.A."/>
            <person name="Rosas U."/>
            <person name="Zhang J."/>
            <person name="Talag J."/>
            <person name="Lee S."/>
            <person name="Kudrna D."/>
            <person name="Powell R.F."/>
            <person name="Leitch I.J."/>
            <person name="Krueger R.R."/>
            <person name="Wing R.A."/>
            <person name="Amiri K.M.A."/>
            <person name="Purugganan M.D."/>
        </authorList>
    </citation>
    <scope>NUCLEOTIDE SEQUENCE [LARGE SCALE GENOMIC DNA]</scope>
    <source>
        <strain evidence="2">cv. Khalas</strain>
    </source>
</reference>
<dbReference type="AlphaFoldDB" id="A0A8B8J6K1"/>
<dbReference type="GeneID" id="103710663"/>
<feature type="compositionally biased region" description="Basic and acidic residues" evidence="1">
    <location>
        <begin position="54"/>
        <end position="64"/>
    </location>
</feature>
<dbReference type="OrthoDB" id="340259at2759"/>
<dbReference type="Proteomes" id="UP000228380">
    <property type="component" value="Chromosome 1"/>
</dbReference>
<proteinExistence type="predicted"/>
<dbReference type="KEGG" id="pda:103710663"/>
<keyword evidence="2" id="KW-1185">Reference proteome</keyword>